<dbReference type="Proteomes" id="UP001358586">
    <property type="component" value="Chromosome 12"/>
</dbReference>
<sequence>MWVDEVLNGHDDRCMNSFTMPKNIFHSLLHDLQTNYSLKHGKVSSMEKLALSLYILGNRESNSKAAERFQRSGKTVSQIFTDMLHIFVRMEIDTIIPTEGQFE</sequence>
<keyword evidence="3" id="KW-1185">Reference proteome</keyword>
<organism evidence="2 3">
    <name type="scientific">Gossypium arboreum</name>
    <name type="common">Tree cotton</name>
    <name type="synonym">Gossypium nanking</name>
    <dbReference type="NCBI Taxonomy" id="29729"/>
    <lineage>
        <taxon>Eukaryota</taxon>
        <taxon>Viridiplantae</taxon>
        <taxon>Streptophyta</taxon>
        <taxon>Embryophyta</taxon>
        <taxon>Tracheophyta</taxon>
        <taxon>Spermatophyta</taxon>
        <taxon>Magnoliopsida</taxon>
        <taxon>eudicotyledons</taxon>
        <taxon>Gunneridae</taxon>
        <taxon>Pentapetalae</taxon>
        <taxon>rosids</taxon>
        <taxon>malvids</taxon>
        <taxon>Malvales</taxon>
        <taxon>Malvaceae</taxon>
        <taxon>Malvoideae</taxon>
        <taxon>Gossypium</taxon>
    </lineage>
</organism>
<dbReference type="EMBL" id="JARKNE010000012">
    <property type="protein sequence ID" value="KAK5777710.1"/>
    <property type="molecule type" value="Genomic_DNA"/>
</dbReference>
<name>A0ABR0MWL2_GOSAR</name>
<evidence type="ECO:0000313" key="2">
    <source>
        <dbReference type="EMBL" id="KAK5777710.1"/>
    </source>
</evidence>
<reference evidence="2 3" key="1">
    <citation type="submission" date="2023-03" db="EMBL/GenBank/DDBJ databases">
        <title>WGS of Gossypium arboreum.</title>
        <authorList>
            <person name="Yu D."/>
        </authorList>
    </citation>
    <scope>NUCLEOTIDE SEQUENCE [LARGE SCALE GENOMIC DNA]</scope>
    <source>
        <tissue evidence="2">Leaf</tissue>
    </source>
</reference>
<proteinExistence type="predicted"/>
<feature type="domain" description="DUF8040" evidence="1">
    <location>
        <begin position="1"/>
        <end position="88"/>
    </location>
</feature>
<evidence type="ECO:0000259" key="1">
    <source>
        <dbReference type="Pfam" id="PF26138"/>
    </source>
</evidence>
<accession>A0ABR0MWL2</accession>
<gene>
    <name evidence="2" type="ORF">PVK06_045677</name>
</gene>
<evidence type="ECO:0000313" key="3">
    <source>
        <dbReference type="Proteomes" id="UP001358586"/>
    </source>
</evidence>
<comment type="caution">
    <text evidence="2">The sequence shown here is derived from an EMBL/GenBank/DDBJ whole genome shotgun (WGS) entry which is preliminary data.</text>
</comment>
<dbReference type="InterPro" id="IPR058353">
    <property type="entry name" value="DUF8040"/>
</dbReference>
<dbReference type="Pfam" id="PF26138">
    <property type="entry name" value="DUF8040"/>
    <property type="match status" value="1"/>
</dbReference>
<protein>
    <recommendedName>
        <fullName evidence="1">DUF8040 domain-containing protein</fullName>
    </recommendedName>
</protein>